<organism evidence="8">
    <name type="scientific">Apis mellifera</name>
    <name type="common">Honeybee</name>
    <dbReference type="NCBI Taxonomy" id="7460"/>
    <lineage>
        <taxon>Eukaryota</taxon>
        <taxon>Metazoa</taxon>
        <taxon>Ecdysozoa</taxon>
        <taxon>Arthropoda</taxon>
        <taxon>Hexapoda</taxon>
        <taxon>Insecta</taxon>
        <taxon>Pterygota</taxon>
        <taxon>Neoptera</taxon>
        <taxon>Endopterygota</taxon>
        <taxon>Hymenoptera</taxon>
        <taxon>Apocrita</taxon>
        <taxon>Aculeata</taxon>
        <taxon>Apoidea</taxon>
        <taxon>Anthophila</taxon>
        <taxon>Apidae</taxon>
        <taxon>Apis</taxon>
    </lineage>
</organism>
<evidence type="ECO:0000313" key="10">
    <source>
        <dbReference type="RefSeq" id="XP_026298211.1"/>
    </source>
</evidence>
<dbReference type="GO" id="GO:0015297">
    <property type="term" value="F:antiporter activity"/>
    <property type="evidence" value="ECO:0007669"/>
    <property type="project" value="InterPro"/>
</dbReference>
<feature type="transmembrane region" description="Helical" evidence="6">
    <location>
        <begin position="301"/>
        <end position="319"/>
    </location>
</feature>
<evidence type="ECO:0000256" key="1">
    <source>
        <dbReference type="ARBA" id="ARBA00004141"/>
    </source>
</evidence>
<accession>A0A8B8H2J0</accession>
<feature type="transmembrane region" description="Helical" evidence="6">
    <location>
        <begin position="384"/>
        <end position="406"/>
    </location>
</feature>
<name>A0A7M7SPL5_APIME</name>
<keyword evidence="4 6" id="KW-1133">Transmembrane helix</keyword>
<proteinExistence type="inferred from homology"/>
<comment type="subcellular location">
    <subcellularLocation>
        <location evidence="1">Membrane</location>
        <topology evidence="1">Multi-pass membrane protein</topology>
    </subcellularLocation>
</comment>
<keyword evidence="9" id="KW-1185">Reference proteome</keyword>
<feature type="transmembrane region" description="Helical" evidence="6">
    <location>
        <begin position="77"/>
        <end position="98"/>
    </location>
</feature>
<dbReference type="EnsemblMetazoa" id="XM_026442426">
    <property type="protein sequence ID" value="XP_026298211"/>
    <property type="gene ID" value="LOC725900"/>
</dbReference>
<feature type="transmembrane region" description="Helical" evidence="6">
    <location>
        <begin position="226"/>
        <end position="251"/>
    </location>
</feature>
<evidence type="ECO:0000313" key="9">
    <source>
        <dbReference type="Proteomes" id="UP000005203"/>
    </source>
</evidence>
<evidence type="ECO:0000259" key="7">
    <source>
        <dbReference type="Pfam" id="PF00999"/>
    </source>
</evidence>
<feature type="transmembrane region" description="Helical" evidence="6">
    <location>
        <begin position="125"/>
        <end position="147"/>
    </location>
</feature>
<dbReference type="Proteomes" id="UP000005203">
    <property type="component" value="Linkage group LG8"/>
</dbReference>
<dbReference type="Pfam" id="PF00999">
    <property type="entry name" value="Na_H_Exchanger"/>
    <property type="match status" value="1"/>
</dbReference>
<keyword evidence="3 6" id="KW-0812">Transmembrane</keyword>
<dbReference type="InterPro" id="IPR006153">
    <property type="entry name" value="Cation/H_exchanger_TM"/>
</dbReference>
<dbReference type="PANTHER" id="PTHR31102">
    <property type="match status" value="1"/>
</dbReference>
<evidence type="ECO:0000256" key="3">
    <source>
        <dbReference type="ARBA" id="ARBA00022692"/>
    </source>
</evidence>
<dbReference type="GeneID" id="725900"/>
<keyword evidence="5 6" id="KW-0472">Membrane</keyword>
<dbReference type="RefSeq" id="XP_026298211.1">
    <property type="nucleotide sequence ID" value="XM_026442426.1"/>
</dbReference>
<gene>
    <name evidence="10" type="primary">LOC725900</name>
</gene>
<reference evidence="8" key="1">
    <citation type="submission" date="2021-01" db="UniProtKB">
        <authorList>
            <consortium name="EnsemblMetazoa"/>
        </authorList>
    </citation>
    <scope>IDENTIFICATION</scope>
    <source>
        <strain evidence="8">DH4</strain>
    </source>
</reference>
<reference evidence="10" key="2">
    <citation type="submission" date="2025-04" db="UniProtKB">
        <authorList>
            <consortium name="RefSeq"/>
        </authorList>
    </citation>
    <scope>IDENTIFICATION</scope>
    <source>
        <strain evidence="10">DH4</strain>
        <tissue evidence="10">Whole body</tissue>
    </source>
</reference>
<evidence type="ECO:0000313" key="8">
    <source>
        <dbReference type="EnsemblMetazoa" id="XP_026298211"/>
    </source>
</evidence>
<feature type="domain" description="Cation/H+ exchanger transmembrane" evidence="7">
    <location>
        <begin position="95"/>
        <end position="468"/>
    </location>
</feature>
<evidence type="ECO:0000256" key="5">
    <source>
        <dbReference type="ARBA" id="ARBA00023136"/>
    </source>
</evidence>
<feature type="transmembrane region" description="Helical" evidence="6">
    <location>
        <begin position="190"/>
        <end position="214"/>
    </location>
</feature>
<feature type="transmembrane region" description="Helical" evidence="6">
    <location>
        <begin position="271"/>
        <end position="289"/>
    </location>
</feature>
<dbReference type="OMA" id="TCCHRAT"/>
<dbReference type="GO" id="GO:0016020">
    <property type="term" value="C:membrane"/>
    <property type="evidence" value="ECO:0007669"/>
    <property type="project" value="UniProtKB-SubCell"/>
</dbReference>
<dbReference type="KEGG" id="ame:725900"/>
<dbReference type="InterPro" id="IPR051843">
    <property type="entry name" value="CPA1_transporter"/>
</dbReference>
<feature type="transmembrane region" description="Helical" evidence="6">
    <location>
        <begin position="47"/>
        <end position="65"/>
    </location>
</feature>
<evidence type="ECO:0000256" key="2">
    <source>
        <dbReference type="ARBA" id="ARBA00007367"/>
    </source>
</evidence>
<sequence length="518" mass="58932">MDEEYEDITCCHRITIFHPVIRNMLITKPVVQFFGFDRVTWANLFDITTYLGIIIMAWAVLYFLFDKTMIPNNDGFGLYFLAIFSYCLGNFFSIIPYVKLPPMLGMLLAGLIVRNSGLYNIREELGISTTSKMRTFCITIIMIRFGLQLSFTSITKNTMFIIILAIIPSSIEILIITAYCRFILLFHWEWSFMTGAILSGISPVVIMSTLLALIEQGYGEAKRLDTILCTAACIEAVHVISLFVICFSIVFANDEYKTQWWLYISIGIRDLILGLSIGIFLGICFIFFPHRSHRYVDRYRVTCLVLGSLMCTTGIAKIAISGAGFLSTLTLAFISITGWKILSHKFDSANLRRIIHTLWKLAQPILVGIIGADIDLTLWTISRFGLHLFCILFGLMGRCITAYIVAWSISSFTWKERLFLITASIPKGTLQAALGPLAYEQLRHNEGNEEFEMALNIIMLSIITFFLAPIGYSLMNYTGPIFLEQITEEQRQKERELSYLRILSLLPESPNNQINNQE</sequence>
<evidence type="ECO:0000256" key="4">
    <source>
        <dbReference type="ARBA" id="ARBA00022989"/>
    </source>
</evidence>
<dbReference type="GO" id="GO:1902600">
    <property type="term" value="P:proton transmembrane transport"/>
    <property type="evidence" value="ECO:0007669"/>
    <property type="project" value="InterPro"/>
</dbReference>
<protein>
    <submittedName>
        <fullName evidence="10">Sodium/hydrogen exchanger 9B1</fullName>
    </submittedName>
</protein>
<evidence type="ECO:0000256" key="6">
    <source>
        <dbReference type="SAM" id="Phobius"/>
    </source>
</evidence>
<dbReference type="OrthoDB" id="423807at2759"/>
<feature type="transmembrane region" description="Helical" evidence="6">
    <location>
        <begin position="454"/>
        <end position="475"/>
    </location>
</feature>
<dbReference type="AlphaFoldDB" id="A0A7M7SPL5"/>
<dbReference type="PANTHER" id="PTHR31102:SF1">
    <property type="entry name" value="CATION_H+ EXCHANGER DOMAIN-CONTAINING PROTEIN"/>
    <property type="match status" value="1"/>
</dbReference>
<feature type="transmembrane region" description="Helical" evidence="6">
    <location>
        <begin position="159"/>
        <end position="184"/>
    </location>
</feature>
<comment type="similarity">
    <text evidence="2">Belongs to the monovalent cation:proton antiporter 1 (CPA1) transporter (TC 2.A.36) family.</text>
</comment>
<accession>A0A7M7SPL5</accession>